<proteinExistence type="predicted"/>
<feature type="domain" description="DUF397" evidence="1">
    <location>
        <begin position="5"/>
        <end position="56"/>
    </location>
</feature>
<reference evidence="2" key="1">
    <citation type="submission" date="2024-07" db="EMBL/GenBank/DDBJ databases">
        <authorList>
            <person name="Yu S.T."/>
        </authorList>
    </citation>
    <scope>NUCLEOTIDE SEQUENCE</scope>
    <source>
        <strain evidence="2">R35</strain>
    </source>
</reference>
<evidence type="ECO:0000313" key="2">
    <source>
        <dbReference type="EMBL" id="XDQ62944.1"/>
    </source>
</evidence>
<evidence type="ECO:0000259" key="1">
    <source>
        <dbReference type="Pfam" id="PF04149"/>
    </source>
</evidence>
<dbReference type="AlphaFoldDB" id="A0AB39SC39"/>
<organism evidence="2">
    <name type="scientific">Streptomyces sp. R35</name>
    <dbReference type="NCBI Taxonomy" id="3238630"/>
    <lineage>
        <taxon>Bacteria</taxon>
        <taxon>Bacillati</taxon>
        <taxon>Actinomycetota</taxon>
        <taxon>Actinomycetes</taxon>
        <taxon>Kitasatosporales</taxon>
        <taxon>Streptomycetaceae</taxon>
        <taxon>Streptomyces</taxon>
    </lineage>
</organism>
<protein>
    <submittedName>
        <fullName evidence="2">DUF397 domain-containing protein</fullName>
    </submittedName>
</protein>
<dbReference type="RefSeq" id="WP_369259839.1">
    <property type="nucleotide sequence ID" value="NZ_CP163440.1"/>
</dbReference>
<accession>A0AB39SC39</accession>
<sequence>MHTIHWQKSTYSGDGSNCVYVAGVSDGTIRLRESDEPDAVLATTRAGLHELIRSLKTHPLIRSA</sequence>
<dbReference type="Pfam" id="PF04149">
    <property type="entry name" value="DUF397"/>
    <property type="match status" value="1"/>
</dbReference>
<gene>
    <name evidence="2" type="ORF">AB5J50_20130</name>
</gene>
<name>A0AB39SC39_9ACTN</name>
<dbReference type="EMBL" id="CP163440">
    <property type="protein sequence ID" value="XDQ62944.1"/>
    <property type="molecule type" value="Genomic_DNA"/>
</dbReference>
<dbReference type="InterPro" id="IPR007278">
    <property type="entry name" value="DUF397"/>
</dbReference>